<accession>A0A6I4I3L1</accession>
<dbReference type="Proteomes" id="UP000434850">
    <property type="component" value="Unassembled WGS sequence"/>
</dbReference>
<evidence type="ECO:0000256" key="1">
    <source>
        <dbReference type="ARBA" id="ARBA00007754"/>
    </source>
</evidence>
<evidence type="ECO:0000313" key="11">
    <source>
        <dbReference type="Proteomes" id="UP000434850"/>
    </source>
</evidence>
<organism evidence="10 11">
    <name type="scientific">Mucilaginibacter aquatilis</name>
    <dbReference type="NCBI Taxonomy" id="1517760"/>
    <lineage>
        <taxon>Bacteria</taxon>
        <taxon>Pseudomonadati</taxon>
        <taxon>Bacteroidota</taxon>
        <taxon>Sphingobacteriia</taxon>
        <taxon>Sphingobacteriales</taxon>
        <taxon>Sphingobacteriaceae</taxon>
        <taxon>Mucilaginibacter</taxon>
    </lineage>
</organism>
<dbReference type="PIRSF" id="PIRSF018168">
    <property type="entry name" value="Mannan-1_4-beta-mannosidase"/>
    <property type="match status" value="1"/>
</dbReference>
<evidence type="ECO:0000256" key="4">
    <source>
        <dbReference type="PIRNR" id="PIRNR018168"/>
    </source>
</evidence>
<dbReference type="Gene3D" id="3.20.20.80">
    <property type="entry name" value="Glycosidases"/>
    <property type="match status" value="1"/>
</dbReference>
<evidence type="ECO:0000256" key="3">
    <source>
        <dbReference type="ARBA" id="ARBA00023295"/>
    </source>
</evidence>
<dbReference type="GO" id="GO:0016985">
    <property type="term" value="F:mannan endo-1,4-beta-mannosidase activity"/>
    <property type="evidence" value="ECO:0007669"/>
    <property type="project" value="UniProtKB-UniRule"/>
</dbReference>
<feature type="active site" description="Proton donor" evidence="5 8">
    <location>
        <position position="188"/>
    </location>
</feature>
<evidence type="ECO:0000313" key="10">
    <source>
        <dbReference type="EMBL" id="MVN89715.1"/>
    </source>
</evidence>
<dbReference type="GO" id="GO:0006080">
    <property type="term" value="P:substituted mannan metabolic process"/>
    <property type="evidence" value="ECO:0007669"/>
    <property type="project" value="UniProtKB-UniRule"/>
</dbReference>
<dbReference type="GO" id="GO:0005576">
    <property type="term" value="C:extracellular region"/>
    <property type="evidence" value="ECO:0007669"/>
    <property type="project" value="UniProtKB-SubCell"/>
</dbReference>
<dbReference type="EC" id="3.2.1.78" evidence="4"/>
<comment type="caution">
    <text evidence="10">The sequence shown here is derived from an EMBL/GenBank/DDBJ whole genome shotgun (WGS) entry which is preliminary data.</text>
</comment>
<dbReference type="SUPFAM" id="SSF51445">
    <property type="entry name" value="(Trans)glycosidases"/>
    <property type="match status" value="1"/>
</dbReference>
<reference evidence="10 11" key="1">
    <citation type="submission" date="2019-12" db="EMBL/GenBank/DDBJ databases">
        <title>Mucilaginibacter sp. HME9299 genome sequencing and assembly.</title>
        <authorList>
            <person name="Kang H."/>
            <person name="Kim H."/>
            <person name="Joh K."/>
        </authorList>
    </citation>
    <scope>NUCLEOTIDE SEQUENCE [LARGE SCALE GENOMIC DNA]</scope>
    <source>
        <strain evidence="10 11">HME9299</strain>
    </source>
</reference>
<dbReference type="InterPro" id="IPR000805">
    <property type="entry name" value="Glyco_hydro_26"/>
</dbReference>
<evidence type="ECO:0000256" key="6">
    <source>
        <dbReference type="PIRSR" id="PIRSR018168-2"/>
    </source>
</evidence>
<dbReference type="AlphaFoldDB" id="A0A6I4I3L1"/>
<sequence>MFFKLQAFGILLIMGMLNLAKAQSIMPSDSLATPETKYLFNSMQKMAGNGVMFGHHDDTAYGVNWKLKDSSDVKNVTGVYPAVYGWDLSGIELDSLWDINQIPFTTQARLVRQAYERGGINTFCWHMNNPFTLKTSWDTSAVILKQLLPGGTHHEVYLTWLNRAAKYLGTLRGSAGEPIPLLLRPFHELTGNWFWWGYDNGTPDDFALLWQFTVNYLRNEKHLHNLITVYSAADFYTDWEMMGRYPGDEYVDILSFDRYQLDSADTYQTHMKRQLDIMQQAAIEHKKLTAIAETGYQGIPDTTWWTKQLLPLLSEYKQLSYVLIWRNNGPEHYYAPFPGQGSASDFLEFYRSDSVLFQDKLTPLTVYGPQHQQRYNKNLRRND</sequence>
<evidence type="ECO:0000256" key="8">
    <source>
        <dbReference type="PROSITE-ProRule" id="PRU01100"/>
    </source>
</evidence>
<feature type="signal peptide" evidence="4">
    <location>
        <begin position="1"/>
        <end position="22"/>
    </location>
</feature>
<dbReference type="PRINTS" id="PR00739">
    <property type="entry name" value="GLHYDRLASE26"/>
</dbReference>
<keyword evidence="11" id="KW-1185">Reference proteome</keyword>
<comment type="catalytic activity">
    <reaction evidence="4">
        <text>Random hydrolysis of (1-&gt;4)-beta-D-mannosidic linkages in mannans, galactomannans and glucomannans.</text>
        <dbReference type="EC" id="3.2.1.78"/>
    </reaction>
</comment>
<evidence type="ECO:0000256" key="5">
    <source>
        <dbReference type="PIRSR" id="PIRSR018168-1"/>
    </source>
</evidence>
<dbReference type="Pfam" id="PF02156">
    <property type="entry name" value="Glyco_hydro_26"/>
    <property type="match status" value="1"/>
</dbReference>
<keyword evidence="3 4" id="KW-0326">Glycosidase</keyword>
<keyword evidence="4" id="KW-0732">Signal</keyword>
<dbReference type="InterPro" id="IPR017853">
    <property type="entry name" value="GH"/>
</dbReference>
<dbReference type="PROSITE" id="PS51764">
    <property type="entry name" value="GH26"/>
    <property type="match status" value="1"/>
</dbReference>
<feature type="binding site" evidence="6">
    <location>
        <position position="126"/>
    </location>
    <ligand>
        <name>substrate</name>
    </ligand>
</feature>
<keyword evidence="2 4" id="KW-0378">Hydrolase</keyword>
<dbReference type="InterPro" id="IPR016714">
    <property type="entry name" value="MANB/E"/>
</dbReference>
<evidence type="ECO:0000256" key="7">
    <source>
        <dbReference type="PIRSR" id="PIRSR018168-3"/>
    </source>
</evidence>
<feature type="domain" description="GH26" evidence="9">
    <location>
        <begin position="34"/>
        <end position="359"/>
    </location>
</feature>
<name>A0A6I4I3L1_9SPHI</name>
<dbReference type="EMBL" id="WQLA01000001">
    <property type="protein sequence ID" value="MVN89715.1"/>
    <property type="molecule type" value="Genomic_DNA"/>
</dbReference>
<gene>
    <name evidence="10" type="ORF">GO816_01110</name>
</gene>
<protein>
    <recommendedName>
        <fullName evidence="4">Mannan endo-1,4-beta-mannosidase</fullName>
        <ecNumber evidence="4">3.2.1.78</ecNumber>
    </recommendedName>
</protein>
<feature type="active site" description="Nucleophile" evidence="5 8">
    <location>
        <position position="293"/>
    </location>
</feature>
<proteinExistence type="inferred from homology"/>
<keyword evidence="4" id="KW-0964">Secreted</keyword>
<dbReference type="RefSeq" id="WP_157539511.1">
    <property type="nucleotide sequence ID" value="NZ_WQLA01000001.1"/>
</dbReference>
<feature type="binding site" evidence="6">
    <location>
        <position position="259"/>
    </location>
    <ligand>
        <name>substrate</name>
    </ligand>
</feature>
<dbReference type="PANTHER" id="PTHR40079">
    <property type="entry name" value="MANNAN ENDO-1,4-BETA-MANNOSIDASE E-RELATED"/>
    <property type="match status" value="1"/>
</dbReference>
<dbReference type="InterPro" id="IPR022790">
    <property type="entry name" value="GH26_dom"/>
</dbReference>
<keyword evidence="4" id="KW-0119">Carbohydrate metabolism</keyword>
<feature type="site" description="Plays an important role in maintaining the position of the catalytic nucleophile" evidence="7">
    <location>
        <position position="187"/>
    </location>
</feature>
<comment type="similarity">
    <text evidence="1 4 8">Belongs to the glycosyl hydrolase 26 family.</text>
</comment>
<evidence type="ECO:0000256" key="2">
    <source>
        <dbReference type="ARBA" id="ARBA00022801"/>
    </source>
</evidence>
<feature type="chain" id="PRO_5026415793" description="Mannan endo-1,4-beta-mannosidase" evidence="4">
    <location>
        <begin position="23"/>
        <end position="383"/>
    </location>
</feature>
<evidence type="ECO:0000259" key="9">
    <source>
        <dbReference type="PROSITE" id="PS51764"/>
    </source>
</evidence>
<feature type="binding site" evidence="6">
    <location>
        <position position="193"/>
    </location>
    <ligand>
        <name>substrate</name>
    </ligand>
</feature>
<dbReference type="OrthoDB" id="9803686at2"/>
<dbReference type="PANTHER" id="PTHR40079:SF4">
    <property type="entry name" value="GH26 DOMAIN-CONTAINING PROTEIN-RELATED"/>
    <property type="match status" value="1"/>
</dbReference>
<comment type="subcellular location">
    <subcellularLocation>
        <location evidence="4">Secreted</location>
    </subcellularLocation>
</comment>